<proteinExistence type="predicted"/>
<gene>
    <name evidence="1" type="ORF">PZE19_11215</name>
</gene>
<evidence type="ECO:0000313" key="1">
    <source>
        <dbReference type="EMBL" id="MDG3004346.1"/>
    </source>
</evidence>
<accession>A0ABT6FA39</accession>
<organism evidence="1 2">
    <name type="scientific">Paludisphaera mucosa</name>
    <dbReference type="NCBI Taxonomy" id="3030827"/>
    <lineage>
        <taxon>Bacteria</taxon>
        <taxon>Pseudomonadati</taxon>
        <taxon>Planctomycetota</taxon>
        <taxon>Planctomycetia</taxon>
        <taxon>Isosphaerales</taxon>
        <taxon>Isosphaeraceae</taxon>
        <taxon>Paludisphaera</taxon>
    </lineage>
</organism>
<name>A0ABT6FA39_9BACT</name>
<sequence>MPTLLAMTLCLALAGPESDRPSVIVVVGAPGTPEYAADFRRAADAWKAAAAKAPAEFLGIGLDKPVEGGPSDRDALQKALAERATAGREALWIVMIGHGTFDGREARFNLRGPDVSAAELAAWLKPAARPLAILDGSSASGPFLNALSAPGRVVATATRSGDEQNYARFGLQLAESIADPRADLDKDGQVSLLEAFLTAGGRTEEFYRSKSRLATEHALLDDNGDRMGTPADWFRGVRATRRVAGGSALDGARAHQLHLVPNDRDRRMSPEVRERRDRLERDAADLLAKKDSLAADEYYARLEPIMVELARLYRDSEPGR</sequence>
<evidence type="ECO:0000313" key="2">
    <source>
        <dbReference type="Proteomes" id="UP001216907"/>
    </source>
</evidence>
<protein>
    <submittedName>
        <fullName evidence="1">Uncharacterized protein</fullName>
    </submittedName>
</protein>
<reference evidence="1 2" key="1">
    <citation type="submission" date="2023-03" db="EMBL/GenBank/DDBJ databases">
        <title>Paludisphaera mucosa sp. nov. a novel planctomycete from northern fen.</title>
        <authorList>
            <person name="Ivanova A."/>
        </authorList>
    </citation>
    <scope>NUCLEOTIDE SEQUENCE [LARGE SCALE GENOMIC DNA]</scope>
    <source>
        <strain evidence="1 2">Pla2</strain>
    </source>
</reference>
<dbReference type="Proteomes" id="UP001216907">
    <property type="component" value="Unassembled WGS sequence"/>
</dbReference>
<comment type="caution">
    <text evidence="1">The sequence shown here is derived from an EMBL/GenBank/DDBJ whole genome shotgun (WGS) entry which is preliminary data.</text>
</comment>
<dbReference type="EMBL" id="JARRAG010000002">
    <property type="protein sequence ID" value="MDG3004346.1"/>
    <property type="molecule type" value="Genomic_DNA"/>
</dbReference>
<dbReference type="RefSeq" id="WP_277860704.1">
    <property type="nucleotide sequence ID" value="NZ_JARRAG010000002.1"/>
</dbReference>
<keyword evidence="2" id="KW-1185">Reference proteome</keyword>